<keyword evidence="2" id="KW-0689">Ribosomal protein</keyword>
<reference evidence="7" key="1">
    <citation type="journal article" date="2011" name="Nat. Commun.">
        <title>Effector diversification within compartments of the Leptosphaeria maculans genome affected by Repeat-Induced Point mutations.</title>
        <authorList>
            <person name="Rouxel T."/>
            <person name="Grandaubert J."/>
            <person name="Hane J.K."/>
            <person name="Hoede C."/>
            <person name="van de Wouw A.P."/>
            <person name="Couloux A."/>
            <person name="Dominguez V."/>
            <person name="Anthouard V."/>
            <person name="Bally P."/>
            <person name="Bourras S."/>
            <person name="Cozijnsen A.J."/>
            <person name="Ciuffetti L.M."/>
            <person name="Degrave A."/>
            <person name="Dilmaghani A."/>
            <person name="Duret L."/>
            <person name="Fudal I."/>
            <person name="Goodwin S.B."/>
            <person name="Gout L."/>
            <person name="Glaser N."/>
            <person name="Linglin J."/>
            <person name="Kema G.H.J."/>
            <person name="Lapalu N."/>
            <person name="Lawrence C.B."/>
            <person name="May K."/>
            <person name="Meyer M."/>
            <person name="Ollivier B."/>
            <person name="Poulain J."/>
            <person name="Schoch C.L."/>
            <person name="Simon A."/>
            <person name="Spatafora J.W."/>
            <person name="Stachowiak A."/>
            <person name="Turgeon B.G."/>
            <person name="Tyler B.M."/>
            <person name="Vincent D."/>
            <person name="Weissenbach J."/>
            <person name="Amselem J."/>
            <person name="Quesneville H."/>
            <person name="Oliver R.P."/>
            <person name="Wincker P."/>
            <person name="Balesdent M.-H."/>
            <person name="Howlett B.J."/>
        </authorList>
    </citation>
    <scope>NUCLEOTIDE SEQUENCE [LARGE SCALE GENOMIC DNA]</scope>
    <source>
        <strain evidence="7">JN3 / isolate v23.1.3 / race Av1-4-5-6-7-8</strain>
    </source>
</reference>
<gene>
    <name evidence="6" type="ORF">LEMA_P107420.1</name>
</gene>
<dbReference type="eggNOG" id="KOG3167">
    <property type="taxonomic scope" value="Eukaryota"/>
</dbReference>
<dbReference type="PANTHER" id="PTHR11843">
    <property type="entry name" value="40S RIBOSOMAL PROTEIN S12"/>
    <property type="match status" value="1"/>
</dbReference>
<dbReference type="InterPro" id="IPR029064">
    <property type="entry name" value="Ribosomal_eL30-like_sf"/>
</dbReference>
<protein>
    <recommendedName>
        <fullName evidence="5">Ribosomal protein eL8/eL30/eS12/Gadd45 domain-containing protein</fullName>
    </recommendedName>
</protein>
<evidence type="ECO:0000259" key="5">
    <source>
        <dbReference type="Pfam" id="PF01248"/>
    </source>
</evidence>
<evidence type="ECO:0000256" key="2">
    <source>
        <dbReference type="ARBA" id="ARBA00022980"/>
    </source>
</evidence>
<keyword evidence="3" id="KW-0687">Ribonucleoprotein</keyword>
<dbReference type="VEuPathDB" id="FungiDB:LEMA_P107420.1"/>
<dbReference type="GO" id="GO:0005840">
    <property type="term" value="C:ribosome"/>
    <property type="evidence" value="ECO:0007669"/>
    <property type="project" value="UniProtKB-KW"/>
</dbReference>
<dbReference type="GO" id="GO:0042254">
    <property type="term" value="P:ribosome biogenesis"/>
    <property type="evidence" value="ECO:0007669"/>
    <property type="project" value="InterPro"/>
</dbReference>
<dbReference type="GO" id="GO:1990904">
    <property type="term" value="C:ribonucleoprotein complex"/>
    <property type="evidence" value="ECO:0007669"/>
    <property type="project" value="UniProtKB-KW"/>
</dbReference>
<evidence type="ECO:0000256" key="4">
    <source>
        <dbReference type="SAM" id="MobiDB-lite"/>
    </source>
</evidence>
<sequence length="280" mass="30964">MPQGSRSSFQTNIFRQNFETGPQPSISNIASRRIALHDTNSSTFAHVFFVEYLSPHAMAKDLSEKKLKKEKKEKKEKRSETDGVTKSNKKEKKEKKVQVDAEMVDALEAELEKAPEVQLVRAGEDGEEPKGALVPFAFPLADNEKEVKKILKTVKKSAKSKTLRRGVKEVVKALRKSAASTSADLSDPPAIVVIAADISPMDVISHIPVLCEDHNVPYIYIKSRAQLGEASATKRPTSVVMIAKERTSKKAGKDEDDVEFKETYAELAKVVGKASKSVRK</sequence>
<evidence type="ECO:0000313" key="6">
    <source>
        <dbReference type="EMBL" id="CBX96477.1"/>
    </source>
</evidence>
<dbReference type="InterPro" id="IPR004037">
    <property type="entry name" value="Ribosomal_eL8-like_CS"/>
</dbReference>
<dbReference type="PROSITE" id="PS01082">
    <property type="entry name" value="RIBOSOMAL_L7AE"/>
    <property type="match status" value="1"/>
</dbReference>
<dbReference type="EMBL" id="FP929129">
    <property type="protein sequence ID" value="CBX96477.1"/>
    <property type="molecule type" value="Genomic_DNA"/>
</dbReference>
<dbReference type="Gene3D" id="3.30.1330.30">
    <property type="match status" value="1"/>
</dbReference>
<organism evidence="7">
    <name type="scientific">Leptosphaeria maculans (strain JN3 / isolate v23.1.3 / race Av1-4-5-6-7-8)</name>
    <name type="common">Blackleg fungus</name>
    <name type="synonym">Phoma lingam</name>
    <dbReference type="NCBI Taxonomy" id="985895"/>
    <lineage>
        <taxon>Eukaryota</taxon>
        <taxon>Fungi</taxon>
        <taxon>Dikarya</taxon>
        <taxon>Ascomycota</taxon>
        <taxon>Pezizomycotina</taxon>
        <taxon>Dothideomycetes</taxon>
        <taxon>Pleosporomycetidae</taxon>
        <taxon>Pleosporales</taxon>
        <taxon>Pleosporineae</taxon>
        <taxon>Leptosphaeriaceae</taxon>
        <taxon>Plenodomus</taxon>
        <taxon>Plenodomus lingam/Leptosphaeria maculans species complex</taxon>
    </lineage>
</organism>
<dbReference type="InterPro" id="IPR004038">
    <property type="entry name" value="Ribosomal_eL8/eL30/eS12/Gad45"/>
</dbReference>
<evidence type="ECO:0000256" key="1">
    <source>
        <dbReference type="ARBA" id="ARBA00007337"/>
    </source>
</evidence>
<evidence type="ECO:0000313" key="7">
    <source>
        <dbReference type="Proteomes" id="UP000002668"/>
    </source>
</evidence>
<comment type="similarity">
    <text evidence="1">Belongs to the eukaryotic ribosomal protein eL8 family.</text>
</comment>
<dbReference type="AlphaFoldDB" id="E4ZYF1"/>
<evidence type="ECO:0000256" key="3">
    <source>
        <dbReference type="ARBA" id="ARBA00023274"/>
    </source>
</evidence>
<dbReference type="Proteomes" id="UP000002668">
    <property type="component" value="Genome"/>
</dbReference>
<feature type="domain" description="Ribosomal protein eL8/eL30/eS12/Gadd45" evidence="5">
    <location>
        <begin position="149"/>
        <end position="250"/>
    </location>
</feature>
<dbReference type="Pfam" id="PF01248">
    <property type="entry name" value="Ribosomal_L7Ae"/>
    <property type="match status" value="1"/>
</dbReference>
<dbReference type="STRING" id="985895.E4ZYF1"/>
<dbReference type="InParanoid" id="E4ZYF1"/>
<dbReference type="SUPFAM" id="SSF55315">
    <property type="entry name" value="L30e-like"/>
    <property type="match status" value="1"/>
</dbReference>
<accession>E4ZYF1</accession>
<dbReference type="OMA" id="HGIPYVY"/>
<keyword evidence="7" id="KW-1185">Reference proteome</keyword>
<dbReference type="HOGENOM" id="CLU_084513_0_0_1"/>
<feature type="region of interest" description="Disordered" evidence="4">
    <location>
        <begin position="61"/>
        <end position="97"/>
    </location>
</feature>
<name>E4ZYF1_LEPMJ</name>
<dbReference type="OrthoDB" id="5364946at2759"/>
<proteinExistence type="inferred from homology"/>